<dbReference type="PANTHER" id="PTHR43433">
    <property type="entry name" value="HYDROLASE, ALPHA/BETA FOLD FAMILY PROTEIN"/>
    <property type="match status" value="1"/>
</dbReference>
<dbReference type="Proteomes" id="UP001629392">
    <property type="component" value="Unassembled WGS sequence"/>
</dbReference>
<name>A0ABW9E984_9BURK</name>
<dbReference type="InterPro" id="IPR050471">
    <property type="entry name" value="AB_hydrolase"/>
</dbReference>
<accession>A0ABW9E984</accession>
<keyword evidence="3" id="KW-1185">Reference proteome</keyword>
<dbReference type="InterPro" id="IPR029058">
    <property type="entry name" value="AB_hydrolase_fold"/>
</dbReference>
<dbReference type="PRINTS" id="PR00111">
    <property type="entry name" value="ABHYDROLASE"/>
</dbReference>
<dbReference type="PANTHER" id="PTHR43433:SF5">
    <property type="entry name" value="AB HYDROLASE-1 DOMAIN-CONTAINING PROTEIN"/>
    <property type="match status" value="1"/>
</dbReference>
<proteinExistence type="predicted"/>
<dbReference type="EMBL" id="JAQQCL010000001">
    <property type="protein sequence ID" value="MFM0714885.1"/>
    <property type="molecule type" value="Genomic_DNA"/>
</dbReference>
<feature type="domain" description="AB hydrolase-1" evidence="1">
    <location>
        <begin position="40"/>
        <end position="266"/>
    </location>
</feature>
<evidence type="ECO:0000313" key="3">
    <source>
        <dbReference type="Proteomes" id="UP001629392"/>
    </source>
</evidence>
<dbReference type="GO" id="GO:0016787">
    <property type="term" value="F:hydrolase activity"/>
    <property type="evidence" value="ECO:0007669"/>
    <property type="project" value="UniProtKB-KW"/>
</dbReference>
<dbReference type="Gene3D" id="3.40.50.1820">
    <property type="entry name" value="alpha/beta hydrolase"/>
    <property type="match status" value="1"/>
</dbReference>
<reference evidence="2 3" key="1">
    <citation type="journal article" date="2024" name="Chem. Sci.">
        <title>Discovery of megapolipeptins by genome mining of a Burkholderiales bacteria collection.</title>
        <authorList>
            <person name="Paulo B.S."/>
            <person name="Recchia M.J.J."/>
            <person name="Lee S."/>
            <person name="Fergusson C.H."/>
            <person name="Romanowski S.B."/>
            <person name="Hernandez A."/>
            <person name="Krull N."/>
            <person name="Liu D.Y."/>
            <person name="Cavanagh H."/>
            <person name="Bos A."/>
            <person name="Gray C.A."/>
            <person name="Murphy B.T."/>
            <person name="Linington R.G."/>
            <person name="Eustaquio A.S."/>
        </authorList>
    </citation>
    <scope>NUCLEOTIDE SEQUENCE [LARGE SCALE GENOMIC DNA]</scope>
    <source>
        <strain evidence="2 3">RL17-350-BIC-E</strain>
    </source>
</reference>
<protein>
    <submittedName>
        <fullName evidence="2">Alpha/beta hydrolase</fullName>
    </submittedName>
</protein>
<keyword evidence="2" id="KW-0378">Hydrolase</keyword>
<organism evidence="2 3">
    <name type="scientific">Paraburkholderia strydomiana</name>
    <dbReference type="NCBI Taxonomy" id="1245417"/>
    <lineage>
        <taxon>Bacteria</taxon>
        <taxon>Pseudomonadati</taxon>
        <taxon>Pseudomonadota</taxon>
        <taxon>Betaproteobacteria</taxon>
        <taxon>Burkholderiales</taxon>
        <taxon>Burkholderiaceae</taxon>
        <taxon>Paraburkholderia</taxon>
    </lineage>
</organism>
<dbReference type="Pfam" id="PF00561">
    <property type="entry name" value="Abhydrolase_1"/>
    <property type="match status" value="1"/>
</dbReference>
<dbReference type="RefSeq" id="WP_408151857.1">
    <property type="nucleotide sequence ID" value="NZ_JAQQCL010000001.1"/>
</dbReference>
<dbReference type="InterPro" id="IPR000073">
    <property type="entry name" value="AB_hydrolase_1"/>
</dbReference>
<sequence>MTHHTHQNAPTQFVETNGIRFAYRRFGKRDTVPLVFNIHFTGTMDHWDPAITDGFARDRDVILFNNAGIASSSGEVPESIEEMAANAAAFIKALRLQQVDVLGFSMGGLIAQTLALAEPELVRRVVLVGTGPRSGEGMATLTPEAQQIFGATYDEPDELWLKVHFSPSAQSQTAGRRFLERFRLRQENRDPQAGEKVAPAQLAALAKWGAPRANPYAYLHALEQPTLVVNGDNDVIIYSINSWILQQNIPNAQLILYPDANHGSLYQYPERFVSHVTQFLSECQAHHEQK</sequence>
<dbReference type="SUPFAM" id="SSF53474">
    <property type="entry name" value="alpha/beta-Hydrolases"/>
    <property type="match status" value="1"/>
</dbReference>
<comment type="caution">
    <text evidence="2">The sequence shown here is derived from an EMBL/GenBank/DDBJ whole genome shotgun (WGS) entry which is preliminary data.</text>
</comment>
<evidence type="ECO:0000313" key="2">
    <source>
        <dbReference type="EMBL" id="MFM0714885.1"/>
    </source>
</evidence>
<evidence type="ECO:0000259" key="1">
    <source>
        <dbReference type="Pfam" id="PF00561"/>
    </source>
</evidence>
<gene>
    <name evidence="2" type="ORF">PQQ73_00900</name>
</gene>